<comment type="caution">
    <text evidence="2">The sequence shown here is derived from an EMBL/GenBank/DDBJ whole genome shotgun (WGS) entry which is preliminary data.</text>
</comment>
<name>A0A0C1L5B3_9BACT</name>
<reference evidence="2 3" key="1">
    <citation type="submission" date="2014-11" db="EMBL/GenBank/DDBJ databases">
        <title>Genome sequence of Flavihumibacter solisilvae 3-3.</title>
        <authorList>
            <person name="Zhou G."/>
            <person name="Li M."/>
            <person name="Wang G."/>
        </authorList>
    </citation>
    <scope>NUCLEOTIDE SEQUENCE [LARGE SCALE GENOMIC DNA]</scope>
    <source>
        <strain evidence="2 3">3-3</strain>
    </source>
</reference>
<feature type="transmembrane region" description="Helical" evidence="1">
    <location>
        <begin position="122"/>
        <end position="139"/>
    </location>
</feature>
<sequence>MQTISKYDGQKKISMLWFVASGIVLLIFVLMLFSRNNVDRTSAWQWLISYLSPVLTLMASAFVYTIQHQRKFQSKLIDVFFYRLILFSSVFYLLLILALIVSFPIVERNDVLFHDHLNRNSFPLPFVQGLILVLAGIFFNKG</sequence>
<feature type="transmembrane region" description="Helical" evidence="1">
    <location>
        <begin position="46"/>
        <end position="67"/>
    </location>
</feature>
<evidence type="ECO:0000313" key="2">
    <source>
        <dbReference type="EMBL" id="KIC95302.1"/>
    </source>
</evidence>
<proteinExistence type="predicted"/>
<dbReference type="RefSeq" id="WP_039138319.1">
    <property type="nucleotide sequence ID" value="NZ_JSVC01000007.1"/>
</dbReference>
<organism evidence="2 3">
    <name type="scientific">Flavihumibacter solisilvae</name>
    <dbReference type="NCBI Taxonomy" id="1349421"/>
    <lineage>
        <taxon>Bacteria</taxon>
        <taxon>Pseudomonadati</taxon>
        <taxon>Bacteroidota</taxon>
        <taxon>Chitinophagia</taxon>
        <taxon>Chitinophagales</taxon>
        <taxon>Chitinophagaceae</taxon>
        <taxon>Flavihumibacter</taxon>
    </lineage>
</organism>
<evidence type="ECO:0000256" key="1">
    <source>
        <dbReference type="SAM" id="Phobius"/>
    </source>
</evidence>
<dbReference type="EMBL" id="JSVC01000007">
    <property type="protein sequence ID" value="KIC95302.1"/>
    <property type="molecule type" value="Genomic_DNA"/>
</dbReference>
<feature type="transmembrane region" description="Helical" evidence="1">
    <location>
        <begin position="15"/>
        <end position="34"/>
    </location>
</feature>
<keyword evidence="1" id="KW-1133">Transmembrane helix</keyword>
<keyword evidence="3" id="KW-1185">Reference proteome</keyword>
<gene>
    <name evidence="2" type="ORF">OI18_06745</name>
</gene>
<feature type="transmembrane region" description="Helical" evidence="1">
    <location>
        <begin position="79"/>
        <end position="102"/>
    </location>
</feature>
<dbReference type="Proteomes" id="UP000031408">
    <property type="component" value="Unassembled WGS sequence"/>
</dbReference>
<accession>A0A0C1L5B3</accession>
<dbReference type="STRING" id="1349421.OI18_06745"/>
<keyword evidence="1" id="KW-0812">Transmembrane</keyword>
<protein>
    <submittedName>
        <fullName evidence="2">Uncharacterized protein</fullName>
    </submittedName>
</protein>
<dbReference type="AlphaFoldDB" id="A0A0C1L5B3"/>
<evidence type="ECO:0000313" key="3">
    <source>
        <dbReference type="Proteomes" id="UP000031408"/>
    </source>
</evidence>
<keyword evidence="1" id="KW-0472">Membrane</keyword>